<keyword evidence="3" id="KW-1185">Reference proteome</keyword>
<dbReference type="Proteomes" id="UP000253919">
    <property type="component" value="Unassembled WGS sequence"/>
</dbReference>
<dbReference type="EMBL" id="QASA01000001">
    <property type="protein sequence ID" value="RDC64355.1"/>
    <property type="molecule type" value="Genomic_DNA"/>
</dbReference>
<organism evidence="2 3">
    <name type="scientific">Adhaeribacter pallidiroseus</name>
    <dbReference type="NCBI Taxonomy" id="2072847"/>
    <lineage>
        <taxon>Bacteria</taxon>
        <taxon>Pseudomonadati</taxon>
        <taxon>Bacteroidota</taxon>
        <taxon>Cytophagia</taxon>
        <taxon>Cytophagales</taxon>
        <taxon>Hymenobacteraceae</taxon>
        <taxon>Adhaeribacter</taxon>
    </lineage>
</organism>
<proteinExistence type="predicted"/>
<dbReference type="Pfam" id="PF14096">
    <property type="entry name" value="DUF4274"/>
    <property type="match status" value="1"/>
</dbReference>
<dbReference type="RefSeq" id="WP_115373518.1">
    <property type="nucleotide sequence ID" value="NZ_QASA01000001.1"/>
</dbReference>
<protein>
    <recommendedName>
        <fullName evidence="1">DUF4274 domain-containing protein</fullName>
    </recommendedName>
</protein>
<evidence type="ECO:0000259" key="1">
    <source>
        <dbReference type="Pfam" id="PF14096"/>
    </source>
</evidence>
<dbReference type="AlphaFoldDB" id="A0A369QL28"/>
<accession>A0A369QL28</accession>
<dbReference type="InterPro" id="IPR025369">
    <property type="entry name" value="DUF4274"/>
</dbReference>
<name>A0A369QL28_9BACT</name>
<evidence type="ECO:0000313" key="3">
    <source>
        <dbReference type="Proteomes" id="UP000253919"/>
    </source>
</evidence>
<sequence>MITLSAKRKKFINDKVIDIYESLSEKQWQLIEENEEQEEVIMAELYRKNFQRLETPEELHYFMLHWNWDEGNHIPQQVVEHPLCDKGTALMVYWQLDPSFYTKYNSIEEAPNYVREDYNLLNSLEQRLLSNDFKTSKIKFIPSSIASWESREDSKIPSILKIASEGEEFEE</sequence>
<reference evidence="2 3" key="1">
    <citation type="submission" date="2018-04" db="EMBL/GenBank/DDBJ databases">
        <title>Adhaeribacter sp. HMF7616 genome sequencing and assembly.</title>
        <authorList>
            <person name="Kang H."/>
            <person name="Kang J."/>
            <person name="Cha I."/>
            <person name="Kim H."/>
            <person name="Joh K."/>
        </authorList>
    </citation>
    <scope>NUCLEOTIDE SEQUENCE [LARGE SCALE GENOMIC DNA]</scope>
    <source>
        <strain evidence="2 3">HMF7616</strain>
    </source>
</reference>
<gene>
    <name evidence="2" type="ORF">AHMF7616_02968</name>
</gene>
<dbReference type="OrthoDB" id="269804at2"/>
<evidence type="ECO:0000313" key="2">
    <source>
        <dbReference type="EMBL" id="RDC64355.1"/>
    </source>
</evidence>
<comment type="caution">
    <text evidence="2">The sequence shown here is derived from an EMBL/GenBank/DDBJ whole genome shotgun (WGS) entry which is preliminary data.</text>
</comment>
<feature type="domain" description="DUF4274" evidence="1">
    <location>
        <begin position="55"/>
        <end position="129"/>
    </location>
</feature>